<dbReference type="Proteomes" id="UP000310458">
    <property type="component" value="Unassembled WGS sequence"/>
</dbReference>
<feature type="domain" description="HTH gntR-type" evidence="4">
    <location>
        <begin position="13"/>
        <end position="80"/>
    </location>
</feature>
<dbReference type="GO" id="GO:0003700">
    <property type="term" value="F:DNA-binding transcription factor activity"/>
    <property type="evidence" value="ECO:0007669"/>
    <property type="project" value="InterPro"/>
</dbReference>
<evidence type="ECO:0000256" key="2">
    <source>
        <dbReference type="ARBA" id="ARBA00023125"/>
    </source>
</evidence>
<protein>
    <submittedName>
        <fullName evidence="5">GntR family transcriptional regulator</fullName>
    </submittedName>
</protein>
<dbReference type="InterPro" id="IPR036390">
    <property type="entry name" value="WH_DNA-bd_sf"/>
</dbReference>
<dbReference type="Pfam" id="PF07729">
    <property type="entry name" value="FCD"/>
    <property type="match status" value="1"/>
</dbReference>
<accession>A0A5R9BEF1</accession>
<keyword evidence="6" id="KW-1185">Reference proteome</keyword>
<dbReference type="CDD" id="cd07377">
    <property type="entry name" value="WHTH_GntR"/>
    <property type="match status" value="1"/>
</dbReference>
<reference evidence="5 6" key="1">
    <citation type="submission" date="2019-05" db="EMBL/GenBank/DDBJ databases">
        <title>Nesterenkonia sp. GY074 isolated from the Southern Atlantic Ocean.</title>
        <authorList>
            <person name="Zhang G."/>
        </authorList>
    </citation>
    <scope>NUCLEOTIDE SEQUENCE [LARGE SCALE GENOMIC DNA]</scope>
    <source>
        <strain evidence="5 6">GY074</strain>
    </source>
</reference>
<dbReference type="SUPFAM" id="SSF48008">
    <property type="entry name" value="GntR ligand-binding domain-like"/>
    <property type="match status" value="1"/>
</dbReference>
<dbReference type="SUPFAM" id="SSF46785">
    <property type="entry name" value="Winged helix' DNA-binding domain"/>
    <property type="match status" value="1"/>
</dbReference>
<dbReference type="RefSeq" id="WP_138252405.1">
    <property type="nucleotide sequence ID" value="NZ_VAVZ01000009.1"/>
</dbReference>
<keyword evidence="3" id="KW-0804">Transcription</keyword>
<proteinExistence type="predicted"/>
<dbReference type="SMART" id="SM00345">
    <property type="entry name" value="HTH_GNTR"/>
    <property type="match status" value="1"/>
</dbReference>
<evidence type="ECO:0000313" key="6">
    <source>
        <dbReference type="Proteomes" id="UP000310458"/>
    </source>
</evidence>
<dbReference type="InterPro" id="IPR000524">
    <property type="entry name" value="Tscrpt_reg_HTH_GntR"/>
</dbReference>
<dbReference type="PANTHER" id="PTHR43537:SF24">
    <property type="entry name" value="GLUCONATE OPERON TRANSCRIPTIONAL REPRESSOR"/>
    <property type="match status" value="1"/>
</dbReference>
<evidence type="ECO:0000313" key="5">
    <source>
        <dbReference type="EMBL" id="TLP98482.1"/>
    </source>
</evidence>
<gene>
    <name evidence="5" type="ORF">FEF26_04810</name>
</gene>
<dbReference type="OrthoDB" id="8680240at2"/>
<keyword evidence="2" id="KW-0238">DNA-binding</keyword>
<keyword evidence="1" id="KW-0805">Transcription regulation</keyword>
<sequence>MPVPTTNPVHQRSLLRDDVYRAIRDAIVTGAIHPGEKLVDTQLQQWLGVSRTPIREALLRLERTGLVTAIPGRSTMVTPYDKEAVAHSRAVAAELHALAAFLAVPNLRPEDLYQLQDANEALSEGVGTQNADQCVQADDTFHGVFTSRSLNPVLAEHLDQVMPVLRRAEYLHFDSARAHASVAQHQHIIDAAAASDSAQCRDLVRSNWMALET</sequence>
<dbReference type="PANTHER" id="PTHR43537">
    <property type="entry name" value="TRANSCRIPTIONAL REGULATOR, GNTR FAMILY"/>
    <property type="match status" value="1"/>
</dbReference>
<dbReference type="Pfam" id="PF00392">
    <property type="entry name" value="GntR"/>
    <property type="match status" value="1"/>
</dbReference>
<dbReference type="EMBL" id="VAVZ01000009">
    <property type="protein sequence ID" value="TLP98482.1"/>
    <property type="molecule type" value="Genomic_DNA"/>
</dbReference>
<dbReference type="PROSITE" id="PS50949">
    <property type="entry name" value="HTH_GNTR"/>
    <property type="match status" value="1"/>
</dbReference>
<dbReference type="Gene3D" id="1.10.10.10">
    <property type="entry name" value="Winged helix-like DNA-binding domain superfamily/Winged helix DNA-binding domain"/>
    <property type="match status" value="1"/>
</dbReference>
<dbReference type="InterPro" id="IPR011711">
    <property type="entry name" value="GntR_C"/>
</dbReference>
<dbReference type="SMART" id="SM00895">
    <property type="entry name" value="FCD"/>
    <property type="match status" value="1"/>
</dbReference>
<dbReference type="InterPro" id="IPR036388">
    <property type="entry name" value="WH-like_DNA-bd_sf"/>
</dbReference>
<dbReference type="Gene3D" id="1.20.120.530">
    <property type="entry name" value="GntR ligand-binding domain-like"/>
    <property type="match status" value="1"/>
</dbReference>
<evidence type="ECO:0000256" key="3">
    <source>
        <dbReference type="ARBA" id="ARBA00023163"/>
    </source>
</evidence>
<dbReference type="GO" id="GO:0003677">
    <property type="term" value="F:DNA binding"/>
    <property type="evidence" value="ECO:0007669"/>
    <property type="project" value="UniProtKB-KW"/>
</dbReference>
<dbReference type="InterPro" id="IPR008920">
    <property type="entry name" value="TF_FadR/GntR_C"/>
</dbReference>
<comment type="caution">
    <text evidence="5">The sequence shown here is derived from an EMBL/GenBank/DDBJ whole genome shotgun (WGS) entry which is preliminary data.</text>
</comment>
<organism evidence="5 6">
    <name type="scientific">Nesterenkonia salmonea</name>
    <dbReference type="NCBI Taxonomy" id="1804987"/>
    <lineage>
        <taxon>Bacteria</taxon>
        <taxon>Bacillati</taxon>
        <taxon>Actinomycetota</taxon>
        <taxon>Actinomycetes</taxon>
        <taxon>Micrococcales</taxon>
        <taxon>Micrococcaceae</taxon>
        <taxon>Nesterenkonia</taxon>
    </lineage>
</organism>
<dbReference type="AlphaFoldDB" id="A0A5R9BEF1"/>
<name>A0A5R9BEF1_9MICC</name>
<evidence type="ECO:0000259" key="4">
    <source>
        <dbReference type="PROSITE" id="PS50949"/>
    </source>
</evidence>
<evidence type="ECO:0000256" key="1">
    <source>
        <dbReference type="ARBA" id="ARBA00023015"/>
    </source>
</evidence>